<reference evidence="5 6" key="1">
    <citation type="submission" date="2016-07" db="EMBL/GenBank/DDBJ databases">
        <title>Draft Genome Sequence of Methylophaga muralis Bur 1.</title>
        <authorList>
            <person name="Vasilenko O.V."/>
            <person name="Doronina N.V."/>
            <person name="Shmareva M.N."/>
            <person name="Tarlachkov S.V."/>
            <person name="Mustakhimov I."/>
            <person name="Trotsenko Y.A."/>
        </authorList>
    </citation>
    <scope>NUCLEOTIDE SEQUENCE [LARGE SCALE GENOMIC DNA]</scope>
    <source>
        <strain evidence="5 6">Bur 1</strain>
    </source>
</reference>
<dbReference type="InterPro" id="IPR043128">
    <property type="entry name" value="Rev_trsase/Diguanyl_cyclase"/>
</dbReference>
<dbReference type="GO" id="GO:0005886">
    <property type="term" value="C:plasma membrane"/>
    <property type="evidence" value="ECO:0007669"/>
    <property type="project" value="TreeGrafter"/>
</dbReference>
<dbReference type="FunFam" id="3.30.70.270:FF:000001">
    <property type="entry name" value="Diguanylate cyclase domain protein"/>
    <property type="match status" value="1"/>
</dbReference>
<evidence type="ECO:0000256" key="1">
    <source>
        <dbReference type="ARBA" id="ARBA00001946"/>
    </source>
</evidence>
<organism evidence="5 6">
    <name type="scientific">Methylophaga muralis</name>
    <dbReference type="NCBI Taxonomy" id="291169"/>
    <lineage>
        <taxon>Bacteria</taxon>
        <taxon>Pseudomonadati</taxon>
        <taxon>Pseudomonadota</taxon>
        <taxon>Gammaproteobacteria</taxon>
        <taxon>Thiotrichales</taxon>
        <taxon>Piscirickettsiaceae</taxon>
        <taxon>Methylophaga</taxon>
    </lineage>
</organism>
<dbReference type="InterPro" id="IPR000160">
    <property type="entry name" value="GGDEF_dom"/>
</dbReference>
<dbReference type="InterPro" id="IPR050469">
    <property type="entry name" value="Diguanylate_Cyclase"/>
</dbReference>
<name>A0A1E3GSB8_9GAMM</name>
<keyword evidence="3" id="KW-0175">Coiled coil</keyword>
<dbReference type="InterPro" id="IPR029787">
    <property type="entry name" value="Nucleotide_cyclase"/>
</dbReference>
<evidence type="ECO:0000259" key="4">
    <source>
        <dbReference type="PROSITE" id="PS50887"/>
    </source>
</evidence>
<dbReference type="Proteomes" id="UP000094379">
    <property type="component" value="Unassembled WGS sequence"/>
</dbReference>
<dbReference type="STRING" id="291169.A9E74_01834"/>
<comment type="cofactor">
    <cofactor evidence="1">
        <name>Mg(2+)</name>
        <dbReference type="ChEBI" id="CHEBI:18420"/>
    </cofactor>
</comment>
<evidence type="ECO:0000256" key="2">
    <source>
        <dbReference type="ARBA" id="ARBA00012528"/>
    </source>
</evidence>
<dbReference type="EC" id="2.7.7.65" evidence="2"/>
<evidence type="ECO:0000313" key="5">
    <source>
        <dbReference type="EMBL" id="ODN66466.1"/>
    </source>
</evidence>
<protein>
    <recommendedName>
        <fullName evidence="2">diguanylate cyclase</fullName>
        <ecNumber evidence="2">2.7.7.65</ecNumber>
    </recommendedName>
</protein>
<evidence type="ECO:0000256" key="3">
    <source>
        <dbReference type="SAM" id="Coils"/>
    </source>
</evidence>
<dbReference type="PATRIC" id="fig|291169.3.peg.1845"/>
<keyword evidence="6" id="KW-1185">Reference proteome</keyword>
<gene>
    <name evidence="5" type="primary">pleD_9</name>
    <name evidence="5" type="ORF">A9E74_01834</name>
</gene>
<dbReference type="GO" id="GO:0043709">
    <property type="term" value="P:cell adhesion involved in single-species biofilm formation"/>
    <property type="evidence" value="ECO:0007669"/>
    <property type="project" value="TreeGrafter"/>
</dbReference>
<dbReference type="Gene3D" id="3.30.70.270">
    <property type="match status" value="1"/>
</dbReference>
<dbReference type="CDD" id="cd01949">
    <property type="entry name" value="GGDEF"/>
    <property type="match status" value="1"/>
</dbReference>
<dbReference type="Pfam" id="PF00990">
    <property type="entry name" value="GGDEF"/>
    <property type="match status" value="1"/>
</dbReference>
<dbReference type="SMART" id="SM00267">
    <property type="entry name" value="GGDEF"/>
    <property type="match status" value="1"/>
</dbReference>
<dbReference type="GO" id="GO:1902201">
    <property type="term" value="P:negative regulation of bacterial-type flagellum-dependent cell motility"/>
    <property type="evidence" value="ECO:0007669"/>
    <property type="project" value="TreeGrafter"/>
</dbReference>
<dbReference type="PROSITE" id="PS50887">
    <property type="entry name" value="GGDEF"/>
    <property type="match status" value="1"/>
</dbReference>
<proteinExistence type="predicted"/>
<dbReference type="NCBIfam" id="TIGR00254">
    <property type="entry name" value="GGDEF"/>
    <property type="match status" value="1"/>
</dbReference>
<evidence type="ECO:0000313" key="6">
    <source>
        <dbReference type="Proteomes" id="UP000094379"/>
    </source>
</evidence>
<sequence length="345" mass="38815">MSTSSSFPPVYTEAFHQASENLRRTLPFINQHQTPVNPVNYAVWYEYVAGNNQQLKKAIDTRLQKQQKITPELTQKLYEKYVLMGLPEKLEATNNGLRLVVDNTMNQINKVELAAGDFSDDLAIQQTKLEQTEDITEIKSVLSEILQNTRKLGQSSSDLKQELAVTTQEILRLRAELEIVKQQAKTDGLTGLLNRSCLNKKLTELCHEGEKTFTLGLFDIDHFKQVNDKFGHLLGDRVLQYFASLLKKHCHNQSHIAARFGGEEMAVIFIDTPAHQALEIADIIRQQLASSNLKKKDSDETIGTVTVSVGLSQYQPGDTTLNIIERADVALYESKAAGRNCITLR</sequence>
<dbReference type="PANTHER" id="PTHR45138">
    <property type="entry name" value="REGULATORY COMPONENTS OF SENSORY TRANSDUCTION SYSTEM"/>
    <property type="match status" value="1"/>
</dbReference>
<feature type="coiled-coil region" evidence="3">
    <location>
        <begin position="156"/>
        <end position="183"/>
    </location>
</feature>
<comment type="caution">
    <text evidence="5">The sequence shown here is derived from an EMBL/GenBank/DDBJ whole genome shotgun (WGS) entry which is preliminary data.</text>
</comment>
<dbReference type="PANTHER" id="PTHR45138:SF24">
    <property type="entry name" value="DIGUANYLATE CYCLASE DGCC-RELATED"/>
    <property type="match status" value="1"/>
</dbReference>
<feature type="domain" description="GGDEF" evidence="4">
    <location>
        <begin position="211"/>
        <end position="345"/>
    </location>
</feature>
<dbReference type="RefSeq" id="WP_069296269.1">
    <property type="nucleotide sequence ID" value="NZ_MCRI01000019.1"/>
</dbReference>
<dbReference type="GO" id="GO:0052621">
    <property type="term" value="F:diguanylate cyclase activity"/>
    <property type="evidence" value="ECO:0007669"/>
    <property type="project" value="UniProtKB-EC"/>
</dbReference>
<dbReference type="AlphaFoldDB" id="A0A1E3GSB8"/>
<accession>A0A1E3GSB8</accession>
<dbReference type="EMBL" id="MCRI01000019">
    <property type="protein sequence ID" value="ODN66466.1"/>
    <property type="molecule type" value="Genomic_DNA"/>
</dbReference>
<dbReference type="SUPFAM" id="SSF55073">
    <property type="entry name" value="Nucleotide cyclase"/>
    <property type="match status" value="1"/>
</dbReference>